<dbReference type="InterPro" id="IPR049973">
    <property type="entry name" value="STY0301-like"/>
</dbReference>
<feature type="signal peptide" evidence="1">
    <location>
        <begin position="1"/>
        <end position="24"/>
    </location>
</feature>
<keyword evidence="3" id="KW-1185">Reference proteome</keyword>
<protein>
    <submittedName>
        <fullName evidence="2">Uncharacterized protein</fullName>
    </submittedName>
</protein>
<dbReference type="AlphaFoldDB" id="D4E082"/>
<evidence type="ECO:0000256" key="1">
    <source>
        <dbReference type="SAM" id="SignalP"/>
    </source>
</evidence>
<dbReference type="NCBIfam" id="NF042415">
    <property type="entry name" value="STY0301_fam"/>
    <property type="match status" value="1"/>
</dbReference>
<sequence length="125" mass="13721">MEKAMKHTSFILFFCWLLPFSSWADTVTICPAQQNNKLVAIEVFHGSPQDMFSLAPEPKDQNNGTWADLTDIYTDGEKVTVGCSYQNGLLLNVEINPVITSCKSSNIGGLNISCQMNSPNKSSAN</sequence>
<dbReference type="HOGENOM" id="CLU_1991148_0_0_6"/>
<dbReference type="EMBL" id="ADBY01000026">
    <property type="protein sequence ID" value="EFE96723.1"/>
    <property type="molecule type" value="Genomic_DNA"/>
</dbReference>
<feature type="chain" id="PRO_5003056609" evidence="1">
    <location>
        <begin position="25"/>
        <end position="125"/>
    </location>
</feature>
<organism evidence="2 3">
    <name type="scientific">Serratia odorifera DSM 4582</name>
    <dbReference type="NCBI Taxonomy" id="667129"/>
    <lineage>
        <taxon>Bacteria</taxon>
        <taxon>Pseudomonadati</taxon>
        <taxon>Pseudomonadota</taxon>
        <taxon>Gammaproteobacteria</taxon>
        <taxon>Enterobacterales</taxon>
        <taxon>Yersiniaceae</taxon>
        <taxon>Serratia</taxon>
    </lineage>
</organism>
<proteinExistence type="predicted"/>
<evidence type="ECO:0000313" key="3">
    <source>
        <dbReference type="Proteomes" id="UP000005723"/>
    </source>
</evidence>
<evidence type="ECO:0000313" key="2">
    <source>
        <dbReference type="EMBL" id="EFE96723.1"/>
    </source>
</evidence>
<comment type="caution">
    <text evidence="2">The sequence shown here is derived from an EMBL/GenBank/DDBJ whole genome shotgun (WGS) entry which is preliminary data.</text>
</comment>
<reference evidence="2 3" key="1">
    <citation type="submission" date="2010-01" db="EMBL/GenBank/DDBJ databases">
        <authorList>
            <person name="Muzny D."/>
            <person name="Qin X."/>
            <person name="Deng J."/>
            <person name="Jiang H."/>
            <person name="Liu Y."/>
            <person name="Qu J."/>
            <person name="Song X.-Z."/>
            <person name="Zhang L."/>
            <person name="Thornton R."/>
            <person name="Coyle M."/>
            <person name="Francisco L."/>
            <person name="Jackson L."/>
            <person name="Javaid M."/>
            <person name="Korchina V."/>
            <person name="Kovar C."/>
            <person name="Mata R."/>
            <person name="Mathew T."/>
            <person name="Ngo R."/>
            <person name="Nguyen L."/>
            <person name="Nguyen N."/>
            <person name="Okwuonu G."/>
            <person name="Ongeri F."/>
            <person name="Pham C."/>
            <person name="Simmons D."/>
            <person name="Wilczek-Boney K."/>
            <person name="Hale W."/>
            <person name="Jakkamsetti A."/>
            <person name="Pham P."/>
            <person name="Ruth R."/>
            <person name="San Lucas F."/>
            <person name="Warren J."/>
            <person name="Zhang J."/>
            <person name="Zhao Z."/>
            <person name="Zhou C."/>
            <person name="Zhu D."/>
            <person name="Lee S."/>
            <person name="Bess C."/>
            <person name="Blankenburg K."/>
            <person name="Forbes L."/>
            <person name="Fu Q."/>
            <person name="Gubbala S."/>
            <person name="Hirani K."/>
            <person name="Jayaseelan J.C."/>
            <person name="Lara F."/>
            <person name="Munidasa M."/>
            <person name="Palculict T."/>
            <person name="Patil S."/>
            <person name="Pu L.-L."/>
            <person name="Saada N."/>
            <person name="Tang L."/>
            <person name="Weissenberger G."/>
            <person name="Zhu Y."/>
            <person name="Hemphill L."/>
            <person name="Shang Y."/>
            <person name="Youmans B."/>
            <person name="Ayvaz T."/>
            <person name="Ross M."/>
            <person name="Santibanez J."/>
            <person name="Aqrawi P."/>
            <person name="Gross S."/>
            <person name="Joshi V."/>
            <person name="Fowler G."/>
            <person name="Nazareth L."/>
            <person name="Reid J."/>
            <person name="Worley K."/>
            <person name="Petrosino J."/>
            <person name="Highlander S."/>
            <person name="Gibbs R."/>
        </authorList>
    </citation>
    <scope>NUCLEOTIDE SEQUENCE [LARGE SCALE GENOMIC DNA]</scope>
    <source>
        <strain evidence="2 3">DSM 4582</strain>
    </source>
</reference>
<gene>
    <name evidence="2" type="ORF">HMPREF0758_1582</name>
</gene>
<dbReference type="STRING" id="667129.HMPREF0758_1582"/>
<name>D4E082_SEROD</name>
<dbReference type="Proteomes" id="UP000005723">
    <property type="component" value="Unassembled WGS sequence"/>
</dbReference>
<accession>D4E082</accession>
<keyword evidence="1" id="KW-0732">Signal</keyword>